<proteinExistence type="predicted"/>
<evidence type="ECO:0000313" key="3">
    <source>
        <dbReference type="Proteomes" id="UP001500831"/>
    </source>
</evidence>
<organism evidence="2 3">
    <name type="scientific">Streptosporangium fragile</name>
    <dbReference type="NCBI Taxonomy" id="46186"/>
    <lineage>
        <taxon>Bacteria</taxon>
        <taxon>Bacillati</taxon>
        <taxon>Actinomycetota</taxon>
        <taxon>Actinomycetes</taxon>
        <taxon>Streptosporangiales</taxon>
        <taxon>Streptosporangiaceae</taxon>
        <taxon>Streptosporangium</taxon>
    </lineage>
</organism>
<dbReference type="Proteomes" id="UP001500831">
    <property type="component" value="Unassembled WGS sequence"/>
</dbReference>
<keyword evidence="3" id="KW-1185">Reference proteome</keyword>
<dbReference type="Pfam" id="PF13560">
    <property type="entry name" value="HTH_31"/>
    <property type="match status" value="1"/>
</dbReference>
<protein>
    <recommendedName>
        <fullName evidence="1">HTH cro/C1-type domain-containing protein</fullName>
    </recommendedName>
</protein>
<dbReference type="InterPro" id="IPR010982">
    <property type="entry name" value="Lambda_DNA-bd_dom_sf"/>
</dbReference>
<sequence>MVETRRSDATRSQLRDAIVAHDYGRIVRLVRRAQGLTQQELGVRAGYSAATISRLETGRQSLDDVTTLRILARVLGIPASWLGLSPLPADEDIPKERSVRPLFTIPPVSVESHLAGEDDAVERRRFLAGLTGLTGAALLAGTQEAADAATMARRIESLLTSGTGGVPVSVAELRAALGTARIAFDACRYDGLSAMLPGITAAARVTAAQRSGRERDQANAQLADAYMLASELAVKLNQDGMAWVAADRALATANLSGDPLAIAGASRAVAIAMRRQGRHEGAVAALTRTALGLGVEGGTPQPQVLQVYAALLCTAAYSCAQNGQRAQSLDLIGEAERAAGRLSESTPKGRLPTPSNVAVYRIGIHTTLGEPGVALDHARKVDPHLLPTPERHARWCVDTARAWEQFGRRDRAVTALLAAERAAPQEIRRPSVSALISGMRYGAGPVPAELHALARRNGLA</sequence>
<name>A0ABN3W1H2_9ACTN</name>
<feature type="domain" description="HTH cro/C1-type" evidence="1">
    <location>
        <begin position="27"/>
        <end position="82"/>
    </location>
</feature>
<dbReference type="PROSITE" id="PS50943">
    <property type="entry name" value="HTH_CROC1"/>
    <property type="match status" value="1"/>
</dbReference>
<evidence type="ECO:0000313" key="2">
    <source>
        <dbReference type="EMBL" id="GAA2882718.1"/>
    </source>
</evidence>
<comment type="caution">
    <text evidence="2">The sequence shown here is derived from an EMBL/GenBank/DDBJ whole genome shotgun (WGS) entry which is preliminary data.</text>
</comment>
<dbReference type="SUPFAM" id="SSF47413">
    <property type="entry name" value="lambda repressor-like DNA-binding domains"/>
    <property type="match status" value="1"/>
</dbReference>
<evidence type="ECO:0000259" key="1">
    <source>
        <dbReference type="PROSITE" id="PS50943"/>
    </source>
</evidence>
<dbReference type="InterPro" id="IPR001387">
    <property type="entry name" value="Cro/C1-type_HTH"/>
</dbReference>
<dbReference type="EMBL" id="BAAAVI010000034">
    <property type="protein sequence ID" value="GAA2882718.1"/>
    <property type="molecule type" value="Genomic_DNA"/>
</dbReference>
<accession>A0ABN3W1H2</accession>
<gene>
    <name evidence="2" type="ORF">GCM10010517_45870</name>
</gene>
<reference evidence="2 3" key="1">
    <citation type="journal article" date="2019" name="Int. J. Syst. Evol. Microbiol.">
        <title>The Global Catalogue of Microorganisms (GCM) 10K type strain sequencing project: providing services to taxonomists for standard genome sequencing and annotation.</title>
        <authorList>
            <consortium name="The Broad Institute Genomics Platform"/>
            <consortium name="The Broad Institute Genome Sequencing Center for Infectious Disease"/>
            <person name="Wu L."/>
            <person name="Ma J."/>
        </authorList>
    </citation>
    <scope>NUCLEOTIDE SEQUENCE [LARGE SCALE GENOMIC DNA]</scope>
    <source>
        <strain evidence="2 3">JCM 6242</strain>
    </source>
</reference>
<dbReference type="SMART" id="SM00530">
    <property type="entry name" value="HTH_XRE"/>
    <property type="match status" value="1"/>
</dbReference>
<dbReference type="Gene3D" id="1.10.260.40">
    <property type="entry name" value="lambda repressor-like DNA-binding domains"/>
    <property type="match status" value="1"/>
</dbReference>
<dbReference type="CDD" id="cd00093">
    <property type="entry name" value="HTH_XRE"/>
    <property type="match status" value="1"/>
</dbReference>